<gene>
    <name evidence="2" type="ORF">DAPPUDRAFT_322770</name>
</gene>
<organism evidence="2 3">
    <name type="scientific">Daphnia pulex</name>
    <name type="common">Water flea</name>
    <dbReference type="NCBI Taxonomy" id="6669"/>
    <lineage>
        <taxon>Eukaryota</taxon>
        <taxon>Metazoa</taxon>
        <taxon>Ecdysozoa</taxon>
        <taxon>Arthropoda</taxon>
        <taxon>Crustacea</taxon>
        <taxon>Branchiopoda</taxon>
        <taxon>Diplostraca</taxon>
        <taxon>Cladocera</taxon>
        <taxon>Anomopoda</taxon>
        <taxon>Daphniidae</taxon>
        <taxon>Daphnia</taxon>
    </lineage>
</organism>
<feature type="region of interest" description="Disordered" evidence="1">
    <location>
        <begin position="263"/>
        <end position="284"/>
    </location>
</feature>
<name>E9GWY5_DAPPU</name>
<dbReference type="AlphaFoldDB" id="E9GWY5"/>
<dbReference type="Proteomes" id="UP000000305">
    <property type="component" value="Unassembled WGS sequence"/>
</dbReference>
<feature type="compositionally biased region" description="Low complexity" evidence="1">
    <location>
        <begin position="205"/>
        <end position="222"/>
    </location>
</feature>
<protein>
    <submittedName>
        <fullName evidence="2">Uncharacterized protein</fullName>
    </submittedName>
</protein>
<reference evidence="2 3" key="1">
    <citation type="journal article" date="2011" name="Science">
        <title>The ecoresponsive genome of Daphnia pulex.</title>
        <authorList>
            <person name="Colbourne J.K."/>
            <person name="Pfrender M.E."/>
            <person name="Gilbert D."/>
            <person name="Thomas W.K."/>
            <person name="Tucker A."/>
            <person name="Oakley T.H."/>
            <person name="Tokishita S."/>
            <person name="Aerts A."/>
            <person name="Arnold G.J."/>
            <person name="Basu M.K."/>
            <person name="Bauer D.J."/>
            <person name="Caceres C.E."/>
            <person name="Carmel L."/>
            <person name="Casola C."/>
            <person name="Choi J.H."/>
            <person name="Detter J.C."/>
            <person name="Dong Q."/>
            <person name="Dusheyko S."/>
            <person name="Eads B.D."/>
            <person name="Frohlich T."/>
            <person name="Geiler-Samerotte K.A."/>
            <person name="Gerlach D."/>
            <person name="Hatcher P."/>
            <person name="Jogdeo S."/>
            <person name="Krijgsveld J."/>
            <person name="Kriventseva E.V."/>
            <person name="Kultz D."/>
            <person name="Laforsch C."/>
            <person name="Lindquist E."/>
            <person name="Lopez J."/>
            <person name="Manak J.R."/>
            <person name="Muller J."/>
            <person name="Pangilinan J."/>
            <person name="Patwardhan R.P."/>
            <person name="Pitluck S."/>
            <person name="Pritham E.J."/>
            <person name="Rechtsteiner A."/>
            <person name="Rho M."/>
            <person name="Rogozin I.B."/>
            <person name="Sakarya O."/>
            <person name="Salamov A."/>
            <person name="Schaack S."/>
            <person name="Shapiro H."/>
            <person name="Shiga Y."/>
            <person name="Skalitzky C."/>
            <person name="Smith Z."/>
            <person name="Souvorov A."/>
            <person name="Sung W."/>
            <person name="Tang Z."/>
            <person name="Tsuchiya D."/>
            <person name="Tu H."/>
            <person name="Vos H."/>
            <person name="Wang M."/>
            <person name="Wolf Y.I."/>
            <person name="Yamagata H."/>
            <person name="Yamada T."/>
            <person name="Ye Y."/>
            <person name="Shaw J.R."/>
            <person name="Andrews J."/>
            <person name="Crease T.J."/>
            <person name="Tang H."/>
            <person name="Lucas S.M."/>
            <person name="Robertson H.M."/>
            <person name="Bork P."/>
            <person name="Koonin E.V."/>
            <person name="Zdobnov E.M."/>
            <person name="Grigoriev I.V."/>
            <person name="Lynch M."/>
            <person name="Boore J.L."/>
        </authorList>
    </citation>
    <scope>NUCLEOTIDE SEQUENCE [LARGE SCALE GENOMIC DNA]</scope>
</reference>
<feature type="region of interest" description="Disordered" evidence="1">
    <location>
        <begin position="193"/>
        <end position="222"/>
    </location>
</feature>
<dbReference type="InParanoid" id="E9GWY5"/>
<evidence type="ECO:0000313" key="2">
    <source>
        <dbReference type="EMBL" id="EFX76032.1"/>
    </source>
</evidence>
<evidence type="ECO:0000256" key="1">
    <source>
        <dbReference type="SAM" id="MobiDB-lite"/>
    </source>
</evidence>
<dbReference type="HOGENOM" id="CLU_980948_0_0_1"/>
<dbReference type="EMBL" id="GL732571">
    <property type="protein sequence ID" value="EFX76032.1"/>
    <property type="molecule type" value="Genomic_DNA"/>
</dbReference>
<accession>E9GWY5</accession>
<evidence type="ECO:0000313" key="3">
    <source>
        <dbReference type="Proteomes" id="UP000000305"/>
    </source>
</evidence>
<sequence length="284" mass="31837">MAVEHIPSSKRKFRNCTEDLSTISSRLKYSRGSGPSRLQSATVTRPILATRTISPIRCRLPSNGVGQSKIEQWQLKTQVVVEANLSERMIAIHRKNFQTLRMMSWMKMGKIATFCRMAQVLKKLVFSLESRHQLKRFRFGHRLPPSTRLSAAEAFATPHDIIDDIESQNVLFIETPSQPDVQDSARVDPVFHASSGSLENVPGQPDSSSSSPVSPSASSDPPVQVFRLGVARRSRLMKYSQNGYKLKENVDPDRGFIMTFDDVANGAKRPKPQLSAKRQLSTKK</sequence>
<proteinExistence type="predicted"/>
<dbReference type="KEGG" id="dpx:DAPPUDRAFT_322770"/>
<keyword evidence="3" id="KW-1185">Reference proteome</keyword>